<sequence>MEKTKSLWKLIGELKKQKKLEVAVFYEEVPIKGVIEISEVDDSLEQIIWKADRKILPVLKETRHIYFKLNEEIFILTVIAYDSKEIATSFPVLALDKKLNRAYVRVKTSESHPVRVEIEGIDFFAEDISEAGVGIISEETKIKNLEEGREYSIKLNVKNEEITVKGIIVYRKKAGKSVERIGIKFTHIKMKDRDKIARCIMERQREIARKISMFKS</sequence>
<evidence type="ECO:0000313" key="3">
    <source>
        <dbReference type="Proteomes" id="UP000772812"/>
    </source>
</evidence>
<name>A0ABS1GJE7_9AQUI</name>
<dbReference type="Pfam" id="PF07238">
    <property type="entry name" value="PilZ"/>
    <property type="match status" value="1"/>
</dbReference>
<dbReference type="RefSeq" id="WP_200674420.1">
    <property type="nucleotide sequence ID" value="NZ_JAACYA010000002.1"/>
</dbReference>
<evidence type="ECO:0000259" key="1">
    <source>
        <dbReference type="Pfam" id="PF07238"/>
    </source>
</evidence>
<accession>A0ABS1GJE7</accession>
<organism evidence="2 3">
    <name type="scientific">Persephonella atlantica</name>
    <dbReference type="NCBI Taxonomy" id="2699429"/>
    <lineage>
        <taxon>Bacteria</taxon>
        <taxon>Pseudomonadati</taxon>
        <taxon>Aquificota</taxon>
        <taxon>Aquificia</taxon>
        <taxon>Aquificales</taxon>
        <taxon>Hydrogenothermaceae</taxon>
        <taxon>Persephonella</taxon>
    </lineage>
</organism>
<feature type="domain" description="PilZ" evidence="1">
    <location>
        <begin position="100"/>
        <end position="201"/>
    </location>
</feature>
<dbReference type="Gene3D" id="2.40.10.220">
    <property type="entry name" value="predicted glycosyltransferase like domains"/>
    <property type="match status" value="1"/>
</dbReference>
<dbReference type="Proteomes" id="UP000772812">
    <property type="component" value="Unassembled WGS sequence"/>
</dbReference>
<gene>
    <name evidence="2" type="ORF">GWK41_08080</name>
</gene>
<dbReference type="InterPro" id="IPR009875">
    <property type="entry name" value="PilZ_domain"/>
</dbReference>
<evidence type="ECO:0000313" key="2">
    <source>
        <dbReference type="EMBL" id="MBK3333025.1"/>
    </source>
</evidence>
<keyword evidence="3" id="KW-1185">Reference proteome</keyword>
<comment type="caution">
    <text evidence="2">The sequence shown here is derived from an EMBL/GenBank/DDBJ whole genome shotgun (WGS) entry which is preliminary data.</text>
</comment>
<protein>
    <submittedName>
        <fullName evidence="2">PilZ domain-containing protein</fullName>
    </submittedName>
</protein>
<proteinExistence type="predicted"/>
<dbReference type="EMBL" id="JAACYA010000002">
    <property type="protein sequence ID" value="MBK3333025.1"/>
    <property type="molecule type" value="Genomic_DNA"/>
</dbReference>
<reference evidence="2 3" key="1">
    <citation type="journal article" date="2021" name="Syst. Appl. Microbiol.">
        <title>Persephonella atlantica sp. nov.: How to adapt to physico-chemical gradients in high temperature hydrothermal habitats.</title>
        <authorList>
            <person name="Francois D.X."/>
            <person name="Godfroy A."/>
            <person name="Mathien C."/>
            <person name="Aube J."/>
            <person name="Cathalot C."/>
            <person name="Lesongeur F."/>
            <person name="L'Haridon S."/>
            <person name="Philippon X."/>
            <person name="Roussel E.G."/>
        </authorList>
    </citation>
    <scope>NUCLEOTIDE SEQUENCE [LARGE SCALE GENOMIC DNA]</scope>
    <source>
        <strain evidence="2 3">MO1340</strain>
    </source>
</reference>